<evidence type="ECO:0000256" key="6">
    <source>
        <dbReference type="ARBA" id="ARBA00023054"/>
    </source>
</evidence>
<sequence length="298" mass="33491">MSSHSPPSMGAGGILAMRKTNRPCGFSDVQQELEEFQEGSRDLESELEVQLTQAESKNKELAAANKQLKGECDRLQTKLNQCHSESSSLREEVQQLQLIRDDLQQYVRKLEQKNDDFERATRASLMSLEDFETRLNQAIERNAFLENELDEKENMAILIQRLKDEARDLKQELSVNESIRSSDMPQTPPKTPETVKETNRFFNENGALNRARLSRNGTNFMSNASSIVPHSALNILGDLLKKVGVLESKLQSCRESIKDTSGDTGEKRVSITLTSSRVRHVNGSPVPTALKDFIPLTA</sequence>
<dbReference type="SUPFAM" id="SSF57997">
    <property type="entry name" value="Tropomyosin"/>
    <property type="match status" value="1"/>
</dbReference>
<dbReference type="InterPro" id="IPR006964">
    <property type="entry name" value="NUDE_dom"/>
</dbReference>
<protein>
    <submittedName>
        <fullName evidence="10">Nuclear distribution protein nudE-like 1-B</fullName>
    </submittedName>
</protein>
<dbReference type="GO" id="GO:0005874">
    <property type="term" value="C:microtubule"/>
    <property type="evidence" value="ECO:0007669"/>
    <property type="project" value="UniProtKB-KW"/>
</dbReference>
<evidence type="ECO:0000256" key="4">
    <source>
        <dbReference type="ARBA" id="ARBA00022490"/>
    </source>
</evidence>
<comment type="caution">
    <text evidence="10">The sequence shown here is derived from an EMBL/GenBank/DDBJ whole genome shotgun (WGS) entry which is preliminary data.</text>
</comment>
<dbReference type="GO" id="GO:0016477">
    <property type="term" value="P:cell migration"/>
    <property type="evidence" value="ECO:0007669"/>
    <property type="project" value="TreeGrafter"/>
</dbReference>
<feature type="region of interest" description="Disordered" evidence="8">
    <location>
        <begin position="173"/>
        <end position="194"/>
    </location>
</feature>
<dbReference type="GO" id="GO:0007100">
    <property type="term" value="P:mitotic centrosome separation"/>
    <property type="evidence" value="ECO:0007669"/>
    <property type="project" value="TreeGrafter"/>
</dbReference>
<evidence type="ECO:0000256" key="3">
    <source>
        <dbReference type="ARBA" id="ARBA00007429"/>
    </source>
</evidence>
<dbReference type="Pfam" id="PF04880">
    <property type="entry name" value="NUDE_C"/>
    <property type="match status" value="1"/>
</dbReference>
<keyword evidence="11" id="KW-1185">Reference proteome</keyword>
<comment type="similarity">
    <text evidence="3">Belongs to the nudE family.</text>
</comment>
<dbReference type="GO" id="GO:0000776">
    <property type="term" value="C:kinetochore"/>
    <property type="evidence" value="ECO:0007669"/>
    <property type="project" value="TreeGrafter"/>
</dbReference>
<dbReference type="GO" id="GO:0000132">
    <property type="term" value="P:establishment of mitotic spindle orientation"/>
    <property type="evidence" value="ECO:0007669"/>
    <property type="project" value="TreeGrafter"/>
</dbReference>
<name>A0AAV4QIE0_CAEEX</name>
<keyword evidence="7" id="KW-0206">Cytoskeleton</keyword>
<evidence type="ECO:0000259" key="9">
    <source>
        <dbReference type="Pfam" id="PF04880"/>
    </source>
</evidence>
<accession>A0AAV4QIE0</accession>
<feature type="domain" description="NUDE" evidence="9">
    <location>
        <begin position="127"/>
        <end position="275"/>
    </location>
</feature>
<dbReference type="InterPro" id="IPR033494">
    <property type="entry name" value="NUDE"/>
</dbReference>
<dbReference type="Gene3D" id="6.10.250.1080">
    <property type="match status" value="1"/>
</dbReference>
<evidence type="ECO:0000256" key="1">
    <source>
        <dbReference type="ARBA" id="ARBA00004186"/>
    </source>
</evidence>
<dbReference type="GO" id="GO:0005819">
    <property type="term" value="C:spindle"/>
    <property type="evidence" value="ECO:0007669"/>
    <property type="project" value="UniProtKB-SubCell"/>
</dbReference>
<dbReference type="GO" id="GO:0005871">
    <property type="term" value="C:kinesin complex"/>
    <property type="evidence" value="ECO:0007669"/>
    <property type="project" value="TreeGrafter"/>
</dbReference>
<keyword evidence="6" id="KW-0175">Coiled coil</keyword>
<feature type="compositionally biased region" description="Polar residues" evidence="8">
    <location>
        <begin position="173"/>
        <end position="184"/>
    </location>
</feature>
<gene>
    <name evidence="10" type="primary">ndel1b_1</name>
    <name evidence="10" type="ORF">CEXT_450841</name>
</gene>
<comment type="subcellular location">
    <subcellularLocation>
        <location evidence="2">Cytoplasm</location>
        <location evidence="2">Cytoskeleton</location>
        <location evidence="2">Microtubule organizing center</location>
        <location evidence="2">Centrosome</location>
    </subcellularLocation>
    <subcellularLocation>
        <location evidence="1">Cytoplasm</location>
        <location evidence="1">Cytoskeleton</location>
        <location evidence="1">Spindle</location>
    </subcellularLocation>
</comment>
<dbReference type="GO" id="GO:0008017">
    <property type="term" value="F:microtubule binding"/>
    <property type="evidence" value="ECO:0007669"/>
    <property type="project" value="InterPro"/>
</dbReference>
<evidence type="ECO:0000256" key="2">
    <source>
        <dbReference type="ARBA" id="ARBA00004300"/>
    </source>
</evidence>
<evidence type="ECO:0000256" key="7">
    <source>
        <dbReference type="ARBA" id="ARBA00023212"/>
    </source>
</evidence>
<dbReference type="PANTHER" id="PTHR10921">
    <property type="entry name" value="NUCLEAR DISTRIBUTION PROTEIN NUDE HOMOLOG 1"/>
    <property type="match status" value="1"/>
</dbReference>
<dbReference type="AlphaFoldDB" id="A0AAV4QIE0"/>
<dbReference type="GO" id="GO:0007020">
    <property type="term" value="P:microtubule nucleation"/>
    <property type="evidence" value="ECO:0007669"/>
    <property type="project" value="TreeGrafter"/>
</dbReference>
<proteinExistence type="inferred from homology"/>
<dbReference type="EMBL" id="BPLR01006331">
    <property type="protein sequence ID" value="GIY09094.1"/>
    <property type="molecule type" value="Genomic_DNA"/>
</dbReference>
<keyword evidence="4" id="KW-0963">Cytoplasm</keyword>
<dbReference type="PANTHER" id="PTHR10921:SF1">
    <property type="entry name" value="NUCLEAR DISTRIBUTION PROTEIN NUDE HOMOLOG"/>
    <property type="match status" value="1"/>
</dbReference>
<evidence type="ECO:0000313" key="10">
    <source>
        <dbReference type="EMBL" id="GIY09094.1"/>
    </source>
</evidence>
<dbReference type="Proteomes" id="UP001054945">
    <property type="component" value="Unassembled WGS sequence"/>
</dbReference>
<keyword evidence="5" id="KW-0493">Microtubule</keyword>
<dbReference type="GO" id="GO:0007059">
    <property type="term" value="P:chromosome segregation"/>
    <property type="evidence" value="ECO:0007669"/>
    <property type="project" value="TreeGrafter"/>
</dbReference>
<reference evidence="10 11" key="1">
    <citation type="submission" date="2021-06" db="EMBL/GenBank/DDBJ databases">
        <title>Caerostris extrusa draft genome.</title>
        <authorList>
            <person name="Kono N."/>
            <person name="Arakawa K."/>
        </authorList>
    </citation>
    <scope>NUCLEOTIDE SEQUENCE [LARGE SCALE GENOMIC DNA]</scope>
</reference>
<dbReference type="GO" id="GO:0047496">
    <property type="term" value="P:vesicle transport along microtubule"/>
    <property type="evidence" value="ECO:0007669"/>
    <property type="project" value="TreeGrafter"/>
</dbReference>
<dbReference type="GO" id="GO:0051642">
    <property type="term" value="P:centrosome localization"/>
    <property type="evidence" value="ECO:0007669"/>
    <property type="project" value="TreeGrafter"/>
</dbReference>
<evidence type="ECO:0000256" key="8">
    <source>
        <dbReference type="SAM" id="MobiDB-lite"/>
    </source>
</evidence>
<evidence type="ECO:0000313" key="11">
    <source>
        <dbReference type="Proteomes" id="UP001054945"/>
    </source>
</evidence>
<dbReference type="GO" id="GO:0005813">
    <property type="term" value="C:centrosome"/>
    <property type="evidence" value="ECO:0007669"/>
    <property type="project" value="UniProtKB-SubCell"/>
</dbReference>
<evidence type="ECO:0000256" key="5">
    <source>
        <dbReference type="ARBA" id="ARBA00022701"/>
    </source>
</evidence>
<organism evidence="10 11">
    <name type="scientific">Caerostris extrusa</name>
    <name type="common">Bark spider</name>
    <name type="synonym">Caerostris bankana</name>
    <dbReference type="NCBI Taxonomy" id="172846"/>
    <lineage>
        <taxon>Eukaryota</taxon>
        <taxon>Metazoa</taxon>
        <taxon>Ecdysozoa</taxon>
        <taxon>Arthropoda</taxon>
        <taxon>Chelicerata</taxon>
        <taxon>Arachnida</taxon>
        <taxon>Araneae</taxon>
        <taxon>Araneomorphae</taxon>
        <taxon>Entelegynae</taxon>
        <taxon>Araneoidea</taxon>
        <taxon>Araneidae</taxon>
        <taxon>Caerostris</taxon>
    </lineage>
</organism>